<feature type="signal peptide" evidence="7">
    <location>
        <begin position="1"/>
        <end position="26"/>
    </location>
</feature>
<dbReference type="InterPro" id="IPR023347">
    <property type="entry name" value="Lysozyme_dom_sf"/>
</dbReference>
<dbReference type="eggNOG" id="COG3772">
    <property type="taxonomic scope" value="Bacteria"/>
</dbReference>
<keyword evidence="9" id="KW-1185">Reference proteome</keyword>
<evidence type="ECO:0000313" key="9">
    <source>
        <dbReference type="Proteomes" id="UP000016567"/>
    </source>
</evidence>
<dbReference type="PANTHER" id="PTHR38107:SF4">
    <property type="entry name" value="LYSOZYME"/>
    <property type="match status" value="1"/>
</dbReference>
<name>U3AMG3_9VIBR</name>
<dbReference type="HAMAP" id="MF_04110">
    <property type="entry name" value="ENDOLYSIN_T4"/>
    <property type="match status" value="1"/>
</dbReference>
<dbReference type="EMBL" id="BATL01000017">
    <property type="protein sequence ID" value="GAD74960.1"/>
    <property type="molecule type" value="Genomic_DNA"/>
</dbReference>
<feature type="chain" id="PRO_5004639651" description="Lysozyme" evidence="7">
    <location>
        <begin position="27"/>
        <end position="175"/>
    </location>
</feature>
<dbReference type="Gene3D" id="1.10.530.40">
    <property type="match status" value="1"/>
</dbReference>
<evidence type="ECO:0000313" key="8">
    <source>
        <dbReference type="EMBL" id="GAD74960.1"/>
    </source>
</evidence>
<organism evidence="8 9">
    <name type="scientific">Vibrio azureus NBRC 104587</name>
    <dbReference type="NCBI Taxonomy" id="1219077"/>
    <lineage>
        <taxon>Bacteria</taxon>
        <taxon>Pseudomonadati</taxon>
        <taxon>Pseudomonadota</taxon>
        <taxon>Gammaproteobacteria</taxon>
        <taxon>Vibrionales</taxon>
        <taxon>Vibrionaceae</taxon>
        <taxon>Vibrio</taxon>
    </lineage>
</organism>
<keyword evidence="3 6" id="KW-0081">Bacteriolytic enzyme</keyword>
<dbReference type="SUPFAM" id="SSF53955">
    <property type="entry name" value="Lysozyme-like"/>
    <property type="match status" value="1"/>
</dbReference>
<dbReference type="Pfam" id="PF00959">
    <property type="entry name" value="Phage_lysozyme"/>
    <property type="match status" value="1"/>
</dbReference>
<keyword evidence="4 6" id="KW-0378">Hydrolase</keyword>
<dbReference type="GO" id="GO:0031640">
    <property type="term" value="P:killing of cells of another organism"/>
    <property type="evidence" value="ECO:0007669"/>
    <property type="project" value="UniProtKB-KW"/>
</dbReference>
<sequence>MKNLISKTVCSVAVVLSIVFTLSPNMQTSQQGLAHIANLEGCRTQAYQCSADVWTIGLGHTTGVKQGDVATKEQIARHFVADIQTAEKTVNQYLTADVTQAQFDVLVSFVFNLGAGNFKRSTMLKLFNQNQPLKACREFSRWVYVNGKNCNDPDSQCSGVVKRRAIEQQACLNGW</sequence>
<protein>
    <recommendedName>
        <fullName evidence="6">Lysozyme</fullName>
        <ecNumber evidence="6">3.2.1.17</ecNumber>
    </recommendedName>
</protein>
<dbReference type="InterPro" id="IPR051018">
    <property type="entry name" value="Bacteriophage_GH24"/>
</dbReference>
<keyword evidence="5 6" id="KW-0326">Glycosidase</keyword>
<evidence type="ECO:0000256" key="6">
    <source>
        <dbReference type="RuleBase" id="RU003788"/>
    </source>
</evidence>
<keyword evidence="7" id="KW-0732">Signal</keyword>
<dbReference type="InterPro" id="IPR023346">
    <property type="entry name" value="Lysozyme-like_dom_sf"/>
</dbReference>
<dbReference type="CDD" id="cd16901">
    <property type="entry name" value="lyz_P1"/>
    <property type="match status" value="1"/>
</dbReference>
<dbReference type="PANTHER" id="PTHR38107">
    <property type="match status" value="1"/>
</dbReference>
<dbReference type="InterPro" id="IPR002196">
    <property type="entry name" value="Glyco_hydro_24"/>
</dbReference>
<evidence type="ECO:0000256" key="2">
    <source>
        <dbReference type="ARBA" id="ARBA00022529"/>
    </source>
</evidence>
<dbReference type="GO" id="GO:0009253">
    <property type="term" value="P:peptidoglycan catabolic process"/>
    <property type="evidence" value="ECO:0007669"/>
    <property type="project" value="InterPro"/>
</dbReference>
<dbReference type="RefSeq" id="WP_021708738.1">
    <property type="nucleotide sequence ID" value="NZ_BAOB01000402.1"/>
</dbReference>
<comment type="similarity">
    <text evidence="6">Belongs to the glycosyl hydrolase 24 family.</text>
</comment>
<proteinExistence type="inferred from homology"/>
<accession>U3AMG3</accession>
<evidence type="ECO:0000256" key="1">
    <source>
        <dbReference type="ARBA" id="ARBA00000632"/>
    </source>
</evidence>
<dbReference type="Proteomes" id="UP000016567">
    <property type="component" value="Unassembled WGS sequence"/>
</dbReference>
<dbReference type="GO" id="GO:0003796">
    <property type="term" value="F:lysozyme activity"/>
    <property type="evidence" value="ECO:0007669"/>
    <property type="project" value="UniProtKB-EC"/>
</dbReference>
<comment type="catalytic activity">
    <reaction evidence="1 6">
        <text>Hydrolysis of (1-&gt;4)-beta-linkages between N-acetylmuramic acid and N-acetyl-D-glucosamine residues in a peptidoglycan and between N-acetyl-D-glucosamine residues in chitodextrins.</text>
        <dbReference type="EC" id="3.2.1.17"/>
    </reaction>
</comment>
<evidence type="ECO:0000256" key="3">
    <source>
        <dbReference type="ARBA" id="ARBA00022638"/>
    </source>
</evidence>
<gene>
    <name evidence="8" type="ORF">VAZ01S_017_00550</name>
</gene>
<dbReference type="EC" id="3.2.1.17" evidence="6"/>
<dbReference type="InterPro" id="IPR034690">
    <property type="entry name" value="Endolysin_T4_type"/>
</dbReference>
<dbReference type="GO" id="GO:0016998">
    <property type="term" value="P:cell wall macromolecule catabolic process"/>
    <property type="evidence" value="ECO:0007669"/>
    <property type="project" value="InterPro"/>
</dbReference>
<dbReference type="GO" id="GO:0042742">
    <property type="term" value="P:defense response to bacterium"/>
    <property type="evidence" value="ECO:0007669"/>
    <property type="project" value="UniProtKB-KW"/>
</dbReference>
<keyword evidence="2 6" id="KW-0929">Antimicrobial</keyword>
<dbReference type="AlphaFoldDB" id="U3AMG3"/>
<dbReference type="OrthoDB" id="8141296at2"/>
<dbReference type="STRING" id="1219077.VAZ01S_017_00550"/>
<comment type="caution">
    <text evidence="8">The sequence shown here is derived from an EMBL/GenBank/DDBJ whole genome shotgun (WGS) entry which is preliminary data.</text>
</comment>
<evidence type="ECO:0000256" key="4">
    <source>
        <dbReference type="ARBA" id="ARBA00022801"/>
    </source>
</evidence>
<evidence type="ECO:0000256" key="5">
    <source>
        <dbReference type="ARBA" id="ARBA00023295"/>
    </source>
</evidence>
<evidence type="ECO:0000256" key="7">
    <source>
        <dbReference type="SAM" id="SignalP"/>
    </source>
</evidence>
<reference evidence="8 9" key="1">
    <citation type="submission" date="2013-09" db="EMBL/GenBank/DDBJ databases">
        <title>Whole genome shotgun sequence of Vibrio azureus NBRC 104587.</title>
        <authorList>
            <person name="Isaki S."/>
            <person name="Hosoyama A."/>
            <person name="Numata M."/>
            <person name="Hashimoto M."/>
            <person name="Hosoyama Y."/>
            <person name="Tsuchikane K."/>
            <person name="Noguchi M."/>
            <person name="Hirakata S."/>
            <person name="Ichikawa N."/>
            <person name="Ohji S."/>
            <person name="Yamazoe A."/>
            <person name="Fujita N."/>
        </authorList>
    </citation>
    <scope>NUCLEOTIDE SEQUENCE [LARGE SCALE GENOMIC DNA]</scope>
    <source>
        <strain evidence="8 9">NBRC 104587</strain>
    </source>
</reference>